<feature type="transmembrane region" description="Helical" evidence="1">
    <location>
        <begin position="305"/>
        <end position="326"/>
    </location>
</feature>
<feature type="transmembrane region" description="Helical" evidence="1">
    <location>
        <begin position="211"/>
        <end position="229"/>
    </location>
</feature>
<keyword evidence="1" id="KW-0472">Membrane</keyword>
<feature type="transmembrane region" description="Helical" evidence="1">
    <location>
        <begin position="70"/>
        <end position="89"/>
    </location>
</feature>
<feature type="transmembrane region" description="Helical" evidence="1">
    <location>
        <begin position="143"/>
        <end position="163"/>
    </location>
</feature>
<dbReference type="Pfam" id="PF01757">
    <property type="entry name" value="Acyl_transf_3"/>
    <property type="match status" value="1"/>
</dbReference>
<dbReference type="InterPro" id="IPR002656">
    <property type="entry name" value="Acyl_transf_3_dom"/>
</dbReference>
<evidence type="ECO:0000313" key="4">
    <source>
        <dbReference type="Proteomes" id="UP000515276"/>
    </source>
</evidence>
<dbReference type="Proteomes" id="UP000515276">
    <property type="component" value="Chromosome"/>
</dbReference>
<keyword evidence="1" id="KW-0812">Transmembrane</keyword>
<keyword evidence="3" id="KW-0012">Acyltransferase</keyword>
<accession>A0A7G5DMT4</accession>
<reference evidence="3 4" key="1">
    <citation type="journal article" date="2020" name="G3 (Bethesda)">
        <title>CeMbio - The Caenorhabditis elegans Microbiome Resource.</title>
        <authorList>
            <person name="Dirksen P."/>
            <person name="Assie A."/>
            <person name="Zimmermann J."/>
            <person name="Zhang F."/>
            <person name="Tietje A.M."/>
            <person name="Marsh S.A."/>
            <person name="Felix M.A."/>
            <person name="Shapira M."/>
            <person name="Kaleta C."/>
            <person name="Schulenburg H."/>
            <person name="Samuel B."/>
        </authorList>
    </citation>
    <scope>NUCLEOTIDE SEQUENCE [LARGE SCALE GENOMIC DNA]</scope>
    <source>
        <strain evidence="3 4">MSPm1</strain>
    </source>
</reference>
<feature type="transmembrane region" description="Helical" evidence="1">
    <location>
        <begin position="265"/>
        <end position="285"/>
    </location>
</feature>
<feature type="transmembrane region" description="Helical" evidence="1">
    <location>
        <begin position="9"/>
        <end position="27"/>
    </location>
</feature>
<evidence type="ECO:0000259" key="2">
    <source>
        <dbReference type="Pfam" id="PF01757"/>
    </source>
</evidence>
<dbReference type="EMBL" id="CP059139">
    <property type="protein sequence ID" value="QMV63059.1"/>
    <property type="molecule type" value="Genomic_DNA"/>
</dbReference>
<feature type="domain" description="Acyltransferase 3" evidence="2">
    <location>
        <begin position="7"/>
        <end position="322"/>
    </location>
</feature>
<keyword evidence="1" id="KW-1133">Transmembrane helix</keyword>
<dbReference type="AlphaFoldDB" id="A0A7G5DMT4"/>
<keyword evidence="4" id="KW-1185">Reference proteome</keyword>
<protein>
    <submittedName>
        <fullName evidence="3">Acyltransferase family protein</fullName>
    </submittedName>
</protein>
<feature type="transmembrane region" description="Helical" evidence="1">
    <location>
        <begin position="175"/>
        <end position="199"/>
    </location>
</feature>
<dbReference type="RefSeq" id="WP_182368994.1">
    <property type="nucleotide sequence ID" value="NZ_CP059139.1"/>
</dbReference>
<evidence type="ECO:0000256" key="1">
    <source>
        <dbReference type="SAM" id="Phobius"/>
    </source>
</evidence>
<proteinExistence type="predicted"/>
<keyword evidence="3" id="KW-0808">Transferase</keyword>
<name>A0A7G5DMT4_9PSED</name>
<feature type="transmembrane region" description="Helical" evidence="1">
    <location>
        <begin position="109"/>
        <end position="131"/>
    </location>
</feature>
<dbReference type="InterPro" id="IPR052734">
    <property type="entry name" value="Nod_factor_acetyltransferase"/>
</dbReference>
<dbReference type="PANTHER" id="PTHR37312">
    <property type="entry name" value="MEMBRANE-BOUND ACYLTRANSFERASE YKRP-RELATED"/>
    <property type="match status" value="1"/>
</dbReference>
<gene>
    <name evidence="3" type="ORF">HS968_24080</name>
</gene>
<feature type="transmembrane region" description="Helical" evidence="1">
    <location>
        <begin position="241"/>
        <end position="258"/>
    </location>
</feature>
<organism evidence="3 4">
    <name type="scientific">Pseudomonas berkeleyensis</name>
    <dbReference type="NCBI Taxonomy" id="2726956"/>
    <lineage>
        <taxon>Bacteria</taxon>
        <taxon>Pseudomonadati</taxon>
        <taxon>Pseudomonadota</taxon>
        <taxon>Gammaproteobacteria</taxon>
        <taxon>Pseudomonadales</taxon>
        <taxon>Pseudomonadaceae</taxon>
        <taxon>Pseudomonas</taxon>
    </lineage>
</organism>
<dbReference type="PANTHER" id="PTHR37312:SF1">
    <property type="entry name" value="MEMBRANE-BOUND ACYLTRANSFERASE YKRP-RELATED"/>
    <property type="match status" value="1"/>
</dbReference>
<evidence type="ECO:0000313" key="3">
    <source>
        <dbReference type="EMBL" id="QMV63059.1"/>
    </source>
</evidence>
<sequence>MEQRWVQMDIAKGVGILIIVFGHSWFVASSPYFLYPLLASFILPLFFFLSGVFFKPSASFTDTAIGKADALLKPFFFTMVLYVIVRNVIREQPLMPDMGGLFYASVNTLPWQALWFLPHFWLAILYSWLLLRFLMALRLPSVVIGGVVVIQLLFGIWLLGWFWQMPVNLLGHSFVLPGLPFSADVVFISSAFFIFGYLLRSVLRAHKSTPLTLLASVLLFGAVFFFHPVTMDLAQRRYDHWFWTTLLAVLGVYVCWALSGVMTRLGWLSRAMTYIGQSTLIILIFHGEIQNKTFGLLRSVSVPDYVSAAIALLFTVTVSLLIGEAIKRLWPLRLLYFPVWGRKRREAQINARGGARS</sequence>
<feature type="transmembrane region" description="Helical" evidence="1">
    <location>
        <begin position="33"/>
        <end position="54"/>
    </location>
</feature>
<dbReference type="GO" id="GO:0016747">
    <property type="term" value="F:acyltransferase activity, transferring groups other than amino-acyl groups"/>
    <property type="evidence" value="ECO:0007669"/>
    <property type="project" value="InterPro"/>
</dbReference>